<protein>
    <recommendedName>
        <fullName evidence="1">Isochorismatase-like domain-containing protein</fullName>
    </recommendedName>
</protein>
<keyword evidence="3" id="KW-1185">Reference proteome</keyword>
<dbReference type="Proteomes" id="UP001500642">
    <property type="component" value="Unassembled WGS sequence"/>
</dbReference>
<evidence type="ECO:0000259" key="1">
    <source>
        <dbReference type="Pfam" id="PF00857"/>
    </source>
</evidence>
<dbReference type="InterPro" id="IPR000868">
    <property type="entry name" value="Isochorismatase-like_dom"/>
</dbReference>
<sequence length="149" mass="15509">MVMNTEETRAEATGITEVIADLISRARATGGVVAFVSAPVAPGAPELPESVFEVGDDLGLVSESADAFDGVDDLAAGLHDLAVDRIIIGGVDVQEAIRHTAMAALACNFDVIVLADGTRDLSGTPVEWLSDAEESGAMIKDVADVWLRM</sequence>
<comment type="caution">
    <text evidence="2">The sequence shown here is derived from an EMBL/GenBank/DDBJ whole genome shotgun (WGS) entry which is preliminary data.</text>
</comment>
<dbReference type="EMBL" id="BAABGL010000002">
    <property type="protein sequence ID" value="GAA4383213.1"/>
    <property type="molecule type" value="Genomic_DNA"/>
</dbReference>
<accession>A0ABP8J1C7</accession>
<dbReference type="InterPro" id="IPR036380">
    <property type="entry name" value="Isochorismatase-like_sf"/>
</dbReference>
<gene>
    <name evidence="2" type="ORF">GCM10023167_02540</name>
</gene>
<name>A0ABP8J1C7_9MICO</name>
<organism evidence="2 3">
    <name type="scientific">Brevibacterium pityocampae</name>
    <dbReference type="NCBI Taxonomy" id="506594"/>
    <lineage>
        <taxon>Bacteria</taxon>
        <taxon>Bacillati</taxon>
        <taxon>Actinomycetota</taxon>
        <taxon>Actinomycetes</taxon>
        <taxon>Micrococcales</taxon>
        <taxon>Brevibacteriaceae</taxon>
        <taxon>Brevibacterium</taxon>
    </lineage>
</organism>
<dbReference type="SUPFAM" id="SSF52499">
    <property type="entry name" value="Isochorismatase-like hydrolases"/>
    <property type="match status" value="1"/>
</dbReference>
<proteinExistence type="predicted"/>
<dbReference type="Pfam" id="PF00857">
    <property type="entry name" value="Isochorismatase"/>
    <property type="match status" value="1"/>
</dbReference>
<evidence type="ECO:0000313" key="3">
    <source>
        <dbReference type="Proteomes" id="UP001500642"/>
    </source>
</evidence>
<dbReference type="Gene3D" id="3.40.50.850">
    <property type="entry name" value="Isochorismatase-like"/>
    <property type="match status" value="1"/>
</dbReference>
<feature type="domain" description="Isochorismatase-like" evidence="1">
    <location>
        <begin position="5"/>
        <end position="124"/>
    </location>
</feature>
<evidence type="ECO:0000313" key="2">
    <source>
        <dbReference type="EMBL" id="GAA4383213.1"/>
    </source>
</evidence>
<reference evidence="3" key="1">
    <citation type="journal article" date="2019" name="Int. J. Syst. Evol. Microbiol.">
        <title>The Global Catalogue of Microorganisms (GCM) 10K type strain sequencing project: providing services to taxonomists for standard genome sequencing and annotation.</title>
        <authorList>
            <consortium name="The Broad Institute Genomics Platform"/>
            <consortium name="The Broad Institute Genome Sequencing Center for Infectious Disease"/>
            <person name="Wu L."/>
            <person name="Ma J."/>
        </authorList>
    </citation>
    <scope>NUCLEOTIDE SEQUENCE [LARGE SCALE GENOMIC DNA]</scope>
    <source>
        <strain evidence="3">JCM 17808</strain>
    </source>
</reference>